<dbReference type="Proteomes" id="UP000054558">
    <property type="component" value="Unassembled WGS sequence"/>
</dbReference>
<dbReference type="SUPFAM" id="SSF56219">
    <property type="entry name" value="DNase I-like"/>
    <property type="match status" value="1"/>
</dbReference>
<dbReference type="PROSITE" id="PS50238">
    <property type="entry name" value="RHOGAP"/>
    <property type="match status" value="1"/>
</dbReference>
<feature type="compositionally biased region" description="Basic and acidic residues" evidence="7">
    <location>
        <begin position="803"/>
        <end position="816"/>
    </location>
</feature>
<evidence type="ECO:0000256" key="7">
    <source>
        <dbReference type="SAM" id="MobiDB-lite"/>
    </source>
</evidence>
<evidence type="ECO:0000256" key="1">
    <source>
        <dbReference type="ARBA" id="ARBA00004146"/>
    </source>
</evidence>
<comment type="similarity">
    <text evidence="3">Belongs to the inositol polyphosphate 5-phosphatase family.</text>
</comment>
<proteinExistence type="inferred from homology"/>
<gene>
    <name evidence="9" type="ORF">KFL_001940210</name>
</gene>
<dbReference type="GO" id="GO:0004445">
    <property type="term" value="F:inositol-polyphosphate 5-phosphatase activity"/>
    <property type="evidence" value="ECO:0007669"/>
    <property type="project" value="InterPro"/>
</dbReference>
<keyword evidence="6" id="KW-0968">Cytoplasmic vesicle</keyword>
<dbReference type="InterPro" id="IPR000198">
    <property type="entry name" value="RhoGAP_dom"/>
</dbReference>
<feature type="compositionally biased region" description="Low complexity" evidence="7">
    <location>
        <begin position="221"/>
        <end position="231"/>
    </location>
</feature>
<dbReference type="InterPro" id="IPR048869">
    <property type="entry name" value="OCRL-1_2_ASH"/>
</dbReference>
<evidence type="ECO:0000256" key="4">
    <source>
        <dbReference type="ARBA" id="ARBA00022753"/>
    </source>
</evidence>
<evidence type="ECO:0000259" key="8">
    <source>
        <dbReference type="PROSITE" id="PS50238"/>
    </source>
</evidence>
<dbReference type="InterPro" id="IPR036691">
    <property type="entry name" value="Endo/exonu/phosph_ase_sf"/>
</dbReference>
<sequence>MRVSLRKPHIAGITVLKPIEHQGNRWPKRQARMFAATQEIFRAQQYLRKWVGKAAPQAGSNDSPSSRGALGSPKKEGTTSPTSAEAQSRWDNDQEEESPRTLLRRKVIRGELRELRSEFTDTLDLSIHVATWNVNGRRPPDGLELDELLDVENPADIYVVGFQEIVPLNANSVLIGDMGEAAARWEALIHETLVAYPADKESGGMEAQKNADEKLRGQEPGGDLPEGGPDSEAADDAQRGDDERGVENEEKKGGGAKAGAEISRGEDGRGNDAAERSSGGLPNGGSETGGTESAVGTGPEADGTSVDSTDLIETLEADWHADASAKEKLDRVEGERDLRAANGATRRYVQVASKQMVGVHVCVWVRKEIRKHVRSVQTSAVGVGLLGVLGNKGSVSVSLLLHESTLCFVCSHLTSGDAEGDESRRSGDVSEITRRTYFTRSLAEQQQNLPATIGEHDQRIWLGDLNYRIALPDEEVREAVKKQDWETLVESDQLRLEQNAKQVFVDWQEGKIDFAPTYKYCPGTDRYVGTDPIAEGEKRRTPAWCDRVLWKGDYLTQLKYGRAELRTGDHRPVKARFATKADVIVPEKLEALLAKLRAKADADEMNSRPVCSLSPQIVHLGDIRYGVPTPPQPLQIHNNGAVRAEFAFVDVGGSGPPCPPWLTVTPLKGEVAAGEVLEVSVSARVDSASVDVEAVIERENALEGILVLRVHGGGDHFVSVTGNYLPSSWGLRLTKLAAFSEPVRGLTRVDLGRVGDNDGEVKNAVTGQVSKEVAMGQTVPKEVIRLLDHLMQPEQAGGADSMATKDGDAAKGRSPENGEEAEDPEAAQAAVRESLDTGADFPPGTSGRTALAALFSFLAALPEPLLSKSILTAIEADFATAKREAVVLVEQGLVPSHYGMYELLMTSFAELLNRGAEKGLSSQALASELADVIFGRSGVKEDKRRKQRVQFVKQLLDDRTNL</sequence>
<dbReference type="InterPro" id="IPR013783">
    <property type="entry name" value="Ig-like_fold"/>
</dbReference>
<dbReference type="InterPro" id="IPR000300">
    <property type="entry name" value="IPPc"/>
</dbReference>
<evidence type="ECO:0000256" key="6">
    <source>
        <dbReference type="ARBA" id="ARBA00023329"/>
    </source>
</evidence>
<dbReference type="InterPro" id="IPR008936">
    <property type="entry name" value="Rho_GTPase_activation_prot"/>
</dbReference>
<dbReference type="EMBL" id="DF237143">
    <property type="protein sequence ID" value="GAQ84564.1"/>
    <property type="molecule type" value="Genomic_DNA"/>
</dbReference>
<dbReference type="SMART" id="SM00128">
    <property type="entry name" value="IPPc"/>
    <property type="match status" value="1"/>
</dbReference>
<dbReference type="Pfam" id="PF22669">
    <property type="entry name" value="Exo_endo_phos2"/>
    <property type="match status" value="2"/>
</dbReference>
<dbReference type="STRING" id="105231.A0A1Y1I0W2"/>
<dbReference type="PANTHER" id="PTHR45666:SF22">
    <property type="entry name" value="TYPE I INOSITOL POLYPHOSPHATE 5-PHOSPHATASE 4"/>
    <property type="match status" value="1"/>
</dbReference>
<dbReference type="GO" id="GO:0004439">
    <property type="term" value="F:phosphatidylinositol-4,5-bisphosphate 5-phosphatase activity"/>
    <property type="evidence" value="ECO:0000318"/>
    <property type="project" value="GO_Central"/>
</dbReference>
<accession>A0A1Y1I0W2</accession>
<feature type="region of interest" description="Disordered" evidence="7">
    <location>
        <begin position="54"/>
        <end position="100"/>
    </location>
</feature>
<evidence type="ECO:0000313" key="9">
    <source>
        <dbReference type="EMBL" id="GAQ84564.1"/>
    </source>
</evidence>
<dbReference type="Gene3D" id="2.60.40.10">
    <property type="entry name" value="Immunoglobulins"/>
    <property type="match status" value="1"/>
</dbReference>
<evidence type="ECO:0000256" key="2">
    <source>
        <dbReference type="ARBA" id="ARBA00004580"/>
    </source>
</evidence>
<dbReference type="OMA" id="CDRVLWW"/>
<name>A0A1Y1I0W2_KLENI</name>
<organism evidence="9 10">
    <name type="scientific">Klebsormidium nitens</name>
    <name type="common">Green alga</name>
    <name type="synonym">Ulothrix nitens</name>
    <dbReference type="NCBI Taxonomy" id="105231"/>
    <lineage>
        <taxon>Eukaryota</taxon>
        <taxon>Viridiplantae</taxon>
        <taxon>Streptophyta</taxon>
        <taxon>Klebsormidiophyceae</taxon>
        <taxon>Klebsormidiales</taxon>
        <taxon>Klebsormidiaceae</taxon>
        <taxon>Klebsormidium</taxon>
    </lineage>
</organism>
<feature type="region of interest" description="Disordered" evidence="7">
    <location>
        <begin position="200"/>
        <end position="306"/>
    </location>
</feature>
<dbReference type="AlphaFoldDB" id="A0A1Y1I0W2"/>
<feature type="compositionally biased region" description="Basic and acidic residues" evidence="7">
    <location>
        <begin position="263"/>
        <end position="275"/>
    </location>
</feature>
<evidence type="ECO:0000256" key="3">
    <source>
        <dbReference type="ARBA" id="ARBA00010768"/>
    </source>
</evidence>
<dbReference type="Pfam" id="PF21310">
    <property type="entry name" value="OCRL-like_ASH"/>
    <property type="match status" value="1"/>
</dbReference>
<feature type="domain" description="Rho-GAP" evidence="8">
    <location>
        <begin position="763"/>
        <end position="962"/>
    </location>
</feature>
<dbReference type="GO" id="GO:0030670">
    <property type="term" value="C:phagocytic vesicle membrane"/>
    <property type="evidence" value="ECO:0007669"/>
    <property type="project" value="UniProtKB-SubCell"/>
</dbReference>
<reference evidence="9 10" key="1">
    <citation type="journal article" date="2014" name="Nat. Commun.">
        <title>Klebsormidium flaccidum genome reveals primary factors for plant terrestrial adaptation.</title>
        <authorList>
            <person name="Hori K."/>
            <person name="Maruyama F."/>
            <person name="Fujisawa T."/>
            <person name="Togashi T."/>
            <person name="Yamamoto N."/>
            <person name="Seo M."/>
            <person name="Sato S."/>
            <person name="Yamada T."/>
            <person name="Mori H."/>
            <person name="Tajima N."/>
            <person name="Moriyama T."/>
            <person name="Ikeuchi M."/>
            <person name="Watanabe M."/>
            <person name="Wada H."/>
            <person name="Kobayashi K."/>
            <person name="Saito M."/>
            <person name="Masuda T."/>
            <person name="Sasaki-Sekimoto Y."/>
            <person name="Mashiguchi K."/>
            <person name="Awai K."/>
            <person name="Shimojima M."/>
            <person name="Masuda S."/>
            <person name="Iwai M."/>
            <person name="Nobusawa T."/>
            <person name="Narise T."/>
            <person name="Kondo S."/>
            <person name="Saito H."/>
            <person name="Sato R."/>
            <person name="Murakawa M."/>
            <person name="Ihara Y."/>
            <person name="Oshima-Yamada Y."/>
            <person name="Ohtaka K."/>
            <person name="Satoh M."/>
            <person name="Sonobe K."/>
            <person name="Ishii M."/>
            <person name="Ohtani R."/>
            <person name="Kanamori-Sato M."/>
            <person name="Honoki R."/>
            <person name="Miyazaki D."/>
            <person name="Mochizuki H."/>
            <person name="Umetsu J."/>
            <person name="Higashi K."/>
            <person name="Shibata D."/>
            <person name="Kamiya Y."/>
            <person name="Sato N."/>
            <person name="Nakamura Y."/>
            <person name="Tabata S."/>
            <person name="Ida S."/>
            <person name="Kurokawa K."/>
            <person name="Ohta H."/>
        </authorList>
    </citation>
    <scope>NUCLEOTIDE SEQUENCE [LARGE SCALE GENOMIC DNA]</scope>
    <source>
        <strain evidence="9 10">NIES-2285</strain>
    </source>
</reference>
<dbReference type="GO" id="GO:0034485">
    <property type="term" value="F:phosphatidylinositol-3,4,5-trisphosphate 5-phosphatase activity"/>
    <property type="evidence" value="ECO:0000318"/>
    <property type="project" value="GO_Central"/>
</dbReference>
<feature type="region of interest" description="Disordered" evidence="7">
    <location>
        <begin position="795"/>
        <end position="830"/>
    </location>
</feature>
<keyword evidence="10" id="KW-1185">Reference proteome</keyword>
<dbReference type="InterPro" id="IPR045849">
    <property type="entry name" value="IP5P_plant"/>
</dbReference>
<dbReference type="OrthoDB" id="62798at2759"/>
<feature type="compositionally biased region" description="Basic and acidic residues" evidence="7">
    <location>
        <begin position="200"/>
        <end position="217"/>
    </location>
</feature>
<dbReference type="GO" id="GO:0031901">
    <property type="term" value="C:early endosome membrane"/>
    <property type="evidence" value="ECO:0007669"/>
    <property type="project" value="UniProtKB-SubCell"/>
</dbReference>
<evidence type="ECO:0000256" key="5">
    <source>
        <dbReference type="ARBA" id="ARBA00022801"/>
    </source>
</evidence>
<comment type="subcellular location">
    <subcellularLocation>
        <location evidence="2">Cytoplasmic vesicle</location>
        <location evidence="2">Phagosome membrane</location>
    </subcellularLocation>
    <subcellularLocation>
        <location evidence="1">Early endosome membrane</location>
    </subcellularLocation>
</comment>
<feature type="compositionally biased region" description="Basic and acidic residues" evidence="7">
    <location>
        <begin position="236"/>
        <end position="253"/>
    </location>
</feature>
<dbReference type="Gene3D" id="1.10.555.10">
    <property type="entry name" value="Rho GTPase activation protein"/>
    <property type="match status" value="1"/>
</dbReference>
<dbReference type="PANTHER" id="PTHR45666">
    <property type="entry name" value="TYPE IV INOSITOL POLYPHOSPHATE 5-PHOSPHATASE 9"/>
    <property type="match status" value="1"/>
</dbReference>
<dbReference type="GO" id="GO:0046856">
    <property type="term" value="P:phosphatidylinositol dephosphorylation"/>
    <property type="evidence" value="ECO:0000318"/>
    <property type="project" value="GO_Central"/>
</dbReference>
<keyword evidence="5" id="KW-0378">Hydrolase</keyword>
<dbReference type="Gene3D" id="3.60.10.10">
    <property type="entry name" value="Endonuclease/exonuclease/phosphatase"/>
    <property type="match status" value="2"/>
</dbReference>
<dbReference type="GO" id="GO:0007165">
    <property type="term" value="P:signal transduction"/>
    <property type="evidence" value="ECO:0007669"/>
    <property type="project" value="InterPro"/>
</dbReference>
<keyword evidence="4" id="KW-0967">Endosome</keyword>
<protein>
    <submittedName>
        <fullName evidence="9">Type I inositol-1, 4, 5-triphosphate 5-phosphatase cvp2</fullName>
    </submittedName>
</protein>
<evidence type="ECO:0000313" key="10">
    <source>
        <dbReference type="Proteomes" id="UP000054558"/>
    </source>
</evidence>